<reference evidence="2 3" key="1">
    <citation type="submission" date="2020-01" db="EMBL/GenBank/DDBJ databases">
        <title>Herbidospora sp. NEAU-GS84 nov., a novel actinomycete isolated from soil.</title>
        <authorList>
            <person name="Han L."/>
        </authorList>
    </citation>
    <scope>NUCLEOTIDE SEQUENCE [LARGE SCALE GENOMIC DNA]</scope>
    <source>
        <strain evidence="2 3">NEAU-GS84</strain>
    </source>
</reference>
<feature type="chain" id="PRO_5028832907" description="Lipoprotein" evidence="1">
    <location>
        <begin position="21"/>
        <end position="287"/>
    </location>
</feature>
<gene>
    <name evidence="2" type="ORF">GT755_35480</name>
</gene>
<dbReference type="EMBL" id="WXEW01000012">
    <property type="protein sequence ID" value="NAS26959.1"/>
    <property type="molecule type" value="Genomic_DNA"/>
</dbReference>
<evidence type="ECO:0000313" key="2">
    <source>
        <dbReference type="EMBL" id="NAS26959.1"/>
    </source>
</evidence>
<comment type="caution">
    <text evidence="2">The sequence shown here is derived from an EMBL/GenBank/DDBJ whole genome shotgun (WGS) entry which is preliminary data.</text>
</comment>
<feature type="signal peptide" evidence="1">
    <location>
        <begin position="1"/>
        <end position="20"/>
    </location>
</feature>
<dbReference type="RefSeq" id="WP_161483914.1">
    <property type="nucleotide sequence ID" value="NZ_WXEW01000012.1"/>
</dbReference>
<evidence type="ECO:0000313" key="3">
    <source>
        <dbReference type="Proteomes" id="UP000479526"/>
    </source>
</evidence>
<evidence type="ECO:0008006" key="4">
    <source>
        <dbReference type="Google" id="ProtNLM"/>
    </source>
</evidence>
<name>A0A7C9K1N6_9ACTN</name>
<accession>A0A7C9K1N6</accession>
<keyword evidence="3" id="KW-1185">Reference proteome</keyword>
<dbReference type="PROSITE" id="PS51257">
    <property type="entry name" value="PROKAR_LIPOPROTEIN"/>
    <property type="match status" value="1"/>
</dbReference>
<sequence>MRNLAAVPLAACLVLLTSCADGGRELTRDQWAEQYSAYGIALAVNRPDYGSGLLTDYSEAKNTLPTDAPSAVSVDLAPIPGGLGISPTTVTLTPDREGDFELIGVSETAATEVFHNGYLTGAGRSDQERRKVERFLDGLDKAVSNSGLDRRKFGIALIAELEQPLTTRELESAGLDSPASRVLFPVIGPADLPMSWSEDNCGALRTPACDGVDEVEQFRAWLKSLRPAQRQALTGRAFDLGKMQQAAADGRISGLMVDWIEPSGALEIVRNPRVSAAYIVGVVQLLT</sequence>
<dbReference type="Proteomes" id="UP000479526">
    <property type="component" value="Unassembled WGS sequence"/>
</dbReference>
<organism evidence="2 3">
    <name type="scientific">Herbidospora solisilvae</name>
    <dbReference type="NCBI Taxonomy" id="2696284"/>
    <lineage>
        <taxon>Bacteria</taxon>
        <taxon>Bacillati</taxon>
        <taxon>Actinomycetota</taxon>
        <taxon>Actinomycetes</taxon>
        <taxon>Streptosporangiales</taxon>
        <taxon>Streptosporangiaceae</taxon>
        <taxon>Herbidospora</taxon>
    </lineage>
</organism>
<dbReference type="AlphaFoldDB" id="A0A7C9K1N6"/>
<evidence type="ECO:0000256" key="1">
    <source>
        <dbReference type="SAM" id="SignalP"/>
    </source>
</evidence>
<protein>
    <recommendedName>
        <fullName evidence="4">Lipoprotein</fullName>
    </recommendedName>
</protein>
<keyword evidence="1" id="KW-0732">Signal</keyword>
<proteinExistence type="predicted"/>